<evidence type="ECO:0000313" key="9">
    <source>
        <dbReference type="Proteomes" id="UP000007801"/>
    </source>
</evidence>
<dbReference type="EMBL" id="CH902618">
    <property type="protein sequence ID" value="EDV38922.1"/>
    <property type="molecule type" value="Genomic_DNA"/>
</dbReference>
<dbReference type="eggNOG" id="KOG3303">
    <property type="taxonomic scope" value="Eukaryota"/>
</dbReference>
<evidence type="ECO:0000259" key="7">
    <source>
        <dbReference type="Pfam" id="PF24997"/>
    </source>
</evidence>
<keyword evidence="9" id="KW-1185">Reference proteome</keyword>
<dbReference type="KEGG" id="dan:6507668"/>
<keyword evidence="3 5" id="KW-0235">DNA replication</keyword>
<reference evidence="8 9" key="1">
    <citation type="journal article" date="2007" name="Nature">
        <title>Evolution of genes and genomes on the Drosophila phylogeny.</title>
        <authorList>
            <consortium name="Drosophila 12 Genomes Consortium"/>
            <person name="Clark A.G."/>
            <person name="Eisen M.B."/>
            <person name="Smith D.R."/>
            <person name="Bergman C.M."/>
            <person name="Oliver B."/>
            <person name="Markow T.A."/>
            <person name="Kaufman T.C."/>
            <person name="Kellis M."/>
            <person name="Gelbart W."/>
            <person name="Iyer V.N."/>
            <person name="Pollard D.A."/>
            <person name="Sackton T.B."/>
            <person name="Larracuente A.M."/>
            <person name="Singh N.D."/>
            <person name="Abad J.P."/>
            <person name="Abt D.N."/>
            <person name="Adryan B."/>
            <person name="Aguade M."/>
            <person name="Akashi H."/>
            <person name="Anderson W.W."/>
            <person name="Aquadro C.F."/>
            <person name="Ardell D.H."/>
            <person name="Arguello R."/>
            <person name="Artieri C.G."/>
            <person name="Barbash D.A."/>
            <person name="Barker D."/>
            <person name="Barsanti P."/>
            <person name="Batterham P."/>
            <person name="Batzoglou S."/>
            <person name="Begun D."/>
            <person name="Bhutkar A."/>
            <person name="Blanco E."/>
            <person name="Bosak S.A."/>
            <person name="Bradley R.K."/>
            <person name="Brand A.D."/>
            <person name="Brent M.R."/>
            <person name="Brooks A.N."/>
            <person name="Brown R.H."/>
            <person name="Butlin R.K."/>
            <person name="Caggese C."/>
            <person name="Calvi B.R."/>
            <person name="Bernardo de Carvalho A."/>
            <person name="Caspi A."/>
            <person name="Castrezana S."/>
            <person name="Celniker S.E."/>
            <person name="Chang J.L."/>
            <person name="Chapple C."/>
            <person name="Chatterji S."/>
            <person name="Chinwalla A."/>
            <person name="Civetta A."/>
            <person name="Clifton S.W."/>
            <person name="Comeron J.M."/>
            <person name="Costello J.C."/>
            <person name="Coyne J.A."/>
            <person name="Daub J."/>
            <person name="David R.G."/>
            <person name="Delcher A.L."/>
            <person name="Delehaunty K."/>
            <person name="Do C.B."/>
            <person name="Ebling H."/>
            <person name="Edwards K."/>
            <person name="Eickbush T."/>
            <person name="Evans J.D."/>
            <person name="Filipski A."/>
            <person name="Findeiss S."/>
            <person name="Freyhult E."/>
            <person name="Fulton L."/>
            <person name="Fulton R."/>
            <person name="Garcia A.C."/>
            <person name="Gardiner A."/>
            <person name="Garfield D.A."/>
            <person name="Garvin B.E."/>
            <person name="Gibson G."/>
            <person name="Gilbert D."/>
            <person name="Gnerre S."/>
            <person name="Godfrey J."/>
            <person name="Good R."/>
            <person name="Gotea V."/>
            <person name="Gravely B."/>
            <person name="Greenberg A.J."/>
            <person name="Griffiths-Jones S."/>
            <person name="Gross S."/>
            <person name="Guigo R."/>
            <person name="Gustafson E.A."/>
            <person name="Haerty W."/>
            <person name="Hahn M.W."/>
            <person name="Halligan D.L."/>
            <person name="Halpern A.L."/>
            <person name="Halter G.M."/>
            <person name="Han M.V."/>
            <person name="Heger A."/>
            <person name="Hillier L."/>
            <person name="Hinrichs A.S."/>
            <person name="Holmes I."/>
            <person name="Hoskins R.A."/>
            <person name="Hubisz M.J."/>
            <person name="Hultmark D."/>
            <person name="Huntley M.A."/>
            <person name="Jaffe D.B."/>
            <person name="Jagadeeshan S."/>
            <person name="Jeck W.R."/>
            <person name="Johnson J."/>
            <person name="Jones C.D."/>
            <person name="Jordan W.C."/>
            <person name="Karpen G.H."/>
            <person name="Kataoka E."/>
            <person name="Keightley P.D."/>
            <person name="Kheradpour P."/>
            <person name="Kirkness E.F."/>
            <person name="Koerich L.B."/>
            <person name="Kristiansen K."/>
            <person name="Kudrna D."/>
            <person name="Kulathinal R.J."/>
            <person name="Kumar S."/>
            <person name="Kwok R."/>
            <person name="Lander E."/>
            <person name="Langley C.H."/>
            <person name="Lapoint R."/>
            <person name="Lazzaro B.P."/>
            <person name="Lee S.J."/>
            <person name="Levesque L."/>
            <person name="Li R."/>
            <person name="Lin C.F."/>
            <person name="Lin M.F."/>
            <person name="Lindblad-Toh K."/>
            <person name="Llopart A."/>
            <person name="Long M."/>
            <person name="Low L."/>
            <person name="Lozovsky E."/>
            <person name="Lu J."/>
            <person name="Luo M."/>
            <person name="Machado C.A."/>
            <person name="Makalowski W."/>
            <person name="Marzo M."/>
            <person name="Matsuda M."/>
            <person name="Matzkin L."/>
            <person name="McAllister B."/>
            <person name="McBride C.S."/>
            <person name="McKernan B."/>
            <person name="McKernan K."/>
            <person name="Mendez-Lago M."/>
            <person name="Minx P."/>
            <person name="Mollenhauer M.U."/>
            <person name="Montooth K."/>
            <person name="Mount S.M."/>
            <person name="Mu X."/>
            <person name="Myers E."/>
            <person name="Negre B."/>
            <person name="Newfeld S."/>
            <person name="Nielsen R."/>
            <person name="Noor M.A."/>
            <person name="O'Grady P."/>
            <person name="Pachter L."/>
            <person name="Papaceit M."/>
            <person name="Parisi M.J."/>
            <person name="Parisi M."/>
            <person name="Parts L."/>
            <person name="Pedersen J.S."/>
            <person name="Pesole G."/>
            <person name="Phillippy A.M."/>
            <person name="Ponting C.P."/>
            <person name="Pop M."/>
            <person name="Porcelli D."/>
            <person name="Powell J.R."/>
            <person name="Prohaska S."/>
            <person name="Pruitt K."/>
            <person name="Puig M."/>
            <person name="Quesneville H."/>
            <person name="Ram K.R."/>
            <person name="Rand D."/>
            <person name="Rasmussen M.D."/>
            <person name="Reed L.K."/>
            <person name="Reenan R."/>
            <person name="Reily A."/>
            <person name="Remington K.A."/>
            <person name="Rieger T.T."/>
            <person name="Ritchie M.G."/>
            <person name="Robin C."/>
            <person name="Rogers Y.H."/>
            <person name="Rohde C."/>
            <person name="Rozas J."/>
            <person name="Rubenfield M.J."/>
            <person name="Ruiz A."/>
            <person name="Russo S."/>
            <person name="Salzberg S.L."/>
            <person name="Sanchez-Gracia A."/>
            <person name="Saranga D.J."/>
            <person name="Sato H."/>
            <person name="Schaeffer S.W."/>
            <person name="Schatz M.C."/>
            <person name="Schlenke T."/>
            <person name="Schwartz R."/>
            <person name="Segarra C."/>
            <person name="Singh R.S."/>
            <person name="Sirot L."/>
            <person name="Sirota M."/>
            <person name="Sisneros N.B."/>
            <person name="Smith C.D."/>
            <person name="Smith T.F."/>
            <person name="Spieth J."/>
            <person name="Stage D.E."/>
            <person name="Stark A."/>
            <person name="Stephan W."/>
            <person name="Strausberg R.L."/>
            <person name="Strempel S."/>
            <person name="Sturgill D."/>
            <person name="Sutton G."/>
            <person name="Sutton G.G."/>
            <person name="Tao W."/>
            <person name="Teichmann S."/>
            <person name="Tobari Y.N."/>
            <person name="Tomimura Y."/>
            <person name="Tsolas J.M."/>
            <person name="Valente V.L."/>
            <person name="Venter E."/>
            <person name="Venter J.C."/>
            <person name="Vicario S."/>
            <person name="Vieira F.G."/>
            <person name="Vilella A.J."/>
            <person name="Villasante A."/>
            <person name="Walenz B."/>
            <person name="Wang J."/>
            <person name="Wasserman M."/>
            <person name="Watts T."/>
            <person name="Wilson D."/>
            <person name="Wilson R.K."/>
            <person name="Wing R.A."/>
            <person name="Wolfner M.F."/>
            <person name="Wong A."/>
            <person name="Wong G.K."/>
            <person name="Wu C.I."/>
            <person name="Wu G."/>
            <person name="Yamamoto D."/>
            <person name="Yang H.P."/>
            <person name="Yang S.P."/>
            <person name="Yorke J.A."/>
            <person name="Yoshida K."/>
            <person name="Zdobnov E."/>
            <person name="Zhang P."/>
            <person name="Zhang Y."/>
            <person name="Zimin A.V."/>
            <person name="Baldwin J."/>
            <person name="Abdouelleil A."/>
            <person name="Abdulkadir J."/>
            <person name="Abebe A."/>
            <person name="Abera B."/>
            <person name="Abreu J."/>
            <person name="Acer S.C."/>
            <person name="Aftuck L."/>
            <person name="Alexander A."/>
            <person name="An P."/>
            <person name="Anderson E."/>
            <person name="Anderson S."/>
            <person name="Arachi H."/>
            <person name="Azer M."/>
            <person name="Bachantsang P."/>
            <person name="Barry A."/>
            <person name="Bayul T."/>
            <person name="Berlin A."/>
            <person name="Bessette D."/>
            <person name="Bloom T."/>
            <person name="Blye J."/>
            <person name="Boguslavskiy L."/>
            <person name="Bonnet C."/>
            <person name="Boukhgalter B."/>
            <person name="Bourzgui I."/>
            <person name="Brown A."/>
            <person name="Cahill P."/>
            <person name="Channer S."/>
            <person name="Cheshatsang Y."/>
            <person name="Chuda L."/>
            <person name="Citroen M."/>
            <person name="Collymore A."/>
            <person name="Cooke P."/>
            <person name="Costello M."/>
            <person name="D'Aco K."/>
            <person name="Daza R."/>
            <person name="De Haan G."/>
            <person name="DeGray S."/>
            <person name="DeMaso C."/>
            <person name="Dhargay N."/>
            <person name="Dooley K."/>
            <person name="Dooley E."/>
            <person name="Doricent M."/>
            <person name="Dorje P."/>
            <person name="Dorjee K."/>
            <person name="Dupes A."/>
            <person name="Elong R."/>
            <person name="Falk J."/>
            <person name="Farina A."/>
            <person name="Faro S."/>
            <person name="Ferguson D."/>
            <person name="Fisher S."/>
            <person name="Foley C.D."/>
            <person name="Franke A."/>
            <person name="Friedrich D."/>
            <person name="Gadbois L."/>
            <person name="Gearin G."/>
            <person name="Gearin C.R."/>
            <person name="Giannoukos G."/>
            <person name="Goode T."/>
            <person name="Graham J."/>
            <person name="Grandbois E."/>
            <person name="Grewal S."/>
            <person name="Gyaltsen K."/>
            <person name="Hafez N."/>
            <person name="Hagos B."/>
            <person name="Hall J."/>
            <person name="Henson C."/>
            <person name="Hollinger A."/>
            <person name="Honan T."/>
            <person name="Huard M.D."/>
            <person name="Hughes L."/>
            <person name="Hurhula B."/>
            <person name="Husby M.E."/>
            <person name="Kamat A."/>
            <person name="Kanga B."/>
            <person name="Kashin S."/>
            <person name="Khazanovich D."/>
            <person name="Kisner P."/>
            <person name="Lance K."/>
            <person name="Lara M."/>
            <person name="Lee W."/>
            <person name="Lennon N."/>
            <person name="Letendre F."/>
            <person name="LeVine R."/>
            <person name="Lipovsky A."/>
            <person name="Liu X."/>
            <person name="Liu J."/>
            <person name="Liu S."/>
            <person name="Lokyitsang T."/>
            <person name="Lokyitsang Y."/>
            <person name="Lubonja R."/>
            <person name="Lui A."/>
            <person name="MacDonald P."/>
            <person name="Magnisalis V."/>
            <person name="Maru K."/>
            <person name="Matthews C."/>
            <person name="McCusker W."/>
            <person name="McDonough S."/>
            <person name="Mehta T."/>
            <person name="Meldrim J."/>
            <person name="Meneus L."/>
            <person name="Mihai O."/>
            <person name="Mihalev A."/>
            <person name="Mihova T."/>
            <person name="Mittelman R."/>
            <person name="Mlenga V."/>
            <person name="Montmayeur A."/>
            <person name="Mulrain L."/>
            <person name="Navidi A."/>
            <person name="Naylor J."/>
            <person name="Negash T."/>
            <person name="Nguyen T."/>
            <person name="Nguyen N."/>
            <person name="Nicol R."/>
            <person name="Norbu C."/>
            <person name="Norbu N."/>
            <person name="Novod N."/>
            <person name="O'Neill B."/>
            <person name="Osman S."/>
            <person name="Markiewicz E."/>
            <person name="Oyono O.L."/>
            <person name="Patti C."/>
            <person name="Phunkhang P."/>
            <person name="Pierre F."/>
            <person name="Priest M."/>
            <person name="Raghuraman S."/>
            <person name="Rege F."/>
            <person name="Reyes R."/>
            <person name="Rise C."/>
            <person name="Rogov P."/>
            <person name="Ross K."/>
            <person name="Ryan E."/>
            <person name="Settipalli S."/>
            <person name="Shea T."/>
            <person name="Sherpa N."/>
            <person name="Shi L."/>
            <person name="Shih D."/>
            <person name="Sparrow T."/>
            <person name="Spaulding J."/>
            <person name="Stalker J."/>
            <person name="Stange-Thomann N."/>
            <person name="Stavropoulos S."/>
            <person name="Stone C."/>
            <person name="Strader C."/>
            <person name="Tesfaye S."/>
            <person name="Thomson T."/>
            <person name="Thoulutsang Y."/>
            <person name="Thoulutsang D."/>
            <person name="Topham K."/>
            <person name="Topping I."/>
            <person name="Tsamla T."/>
            <person name="Vassiliev H."/>
            <person name="Vo A."/>
            <person name="Wangchuk T."/>
            <person name="Wangdi T."/>
            <person name="Weiand M."/>
            <person name="Wilkinson J."/>
            <person name="Wilson A."/>
            <person name="Yadav S."/>
            <person name="Young G."/>
            <person name="Yu Q."/>
            <person name="Zembek L."/>
            <person name="Zhong D."/>
            <person name="Zimmer A."/>
            <person name="Zwirko Z."/>
            <person name="Jaffe D.B."/>
            <person name="Alvarez P."/>
            <person name="Brockman W."/>
            <person name="Butler J."/>
            <person name="Chin C."/>
            <person name="Gnerre S."/>
            <person name="Grabherr M."/>
            <person name="Kleber M."/>
            <person name="Mauceli E."/>
            <person name="MacCallum I."/>
        </authorList>
    </citation>
    <scope>NUCLEOTIDE SEQUENCE [LARGE SCALE GENOMIC DNA]</scope>
    <source>
        <strain evidence="9">Tucson 14024-0371.13</strain>
    </source>
</reference>
<name>B3M8X8_DROAN</name>
<evidence type="ECO:0000256" key="4">
    <source>
        <dbReference type="ARBA" id="ARBA00023242"/>
    </source>
</evidence>
<feature type="domain" description="GINS subunit" evidence="6">
    <location>
        <begin position="46"/>
        <end position="132"/>
    </location>
</feature>
<gene>
    <name evidence="8" type="primary">Dana\GF25042</name>
    <name evidence="8" type="synonym">dana_GLEANR_9722</name>
    <name evidence="8" type="ORF">GF25042</name>
</gene>
<dbReference type="InParanoid" id="B3M8X8"/>
<dbReference type="AlphaFoldDB" id="B3M8X8"/>
<dbReference type="CDD" id="cd21696">
    <property type="entry name" value="GINS_B_Psf1"/>
    <property type="match status" value="1"/>
</dbReference>
<protein>
    <recommendedName>
        <fullName evidence="5">DNA replication complex GINS protein PSF1</fullName>
    </recommendedName>
</protein>
<dbReference type="SUPFAM" id="SSF158573">
    <property type="entry name" value="GINS helical bundle-like"/>
    <property type="match status" value="1"/>
</dbReference>
<dbReference type="InterPro" id="IPR056783">
    <property type="entry name" value="PSF1_C"/>
</dbReference>
<proteinExistence type="inferred from homology"/>
<comment type="subunit">
    <text evidence="5">Component of the GINS complex.</text>
</comment>
<comment type="function">
    <text evidence="5">Required for correct functioning of the GINS complex, a complex that plays an essential role in the initiation of DNA replication, and progression of DNA replication forks. GINS complex seems to bind preferentially to single-stranded DNA.</text>
</comment>
<evidence type="ECO:0000313" key="8">
    <source>
        <dbReference type="EMBL" id="EDV38922.1"/>
    </source>
</evidence>
<dbReference type="OMA" id="MFCEKAT"/>
<organism evidence="8 9">
    <name type="scientific">Drosophila ananassae</name>
    <name type="common">Fruit fly</name>
    <dbReference type="NCBI Taxonomy" id="7217"/>
    <lineage>
        <taxon>Eukaryota</taxon>
        <taxon>Metazoa</taxon>
        <taxon>Ecdysozoa</taxon>
        <taxon>Arthropoda</taxon>
        <taxon>Hexapoda</taxon>
        <taxon>Insecta</taxon>
        <taxon>Pterygota</taxon>
        <taxon>Neoptera</taxon>
        <taxon>Endopterygota</taxon>
        <taxon>Diptera</taxon>
        <taxon>Brachycera</taxon>
        <taxon>Muscomorpha</taxon>
        <taxon>Ephydroidea</taxon>
        <taxon>Drosophilidae</taxon>
        <taxon>Drosophila</taxon>
        <taxon>Sophophora</taxon>
    </lineage>
</organism>
<accession>B3M8X8</accession>
<dbReference type="Pfam" id="PF05916">
    <property type="entry name" value="Sld5"/>
    <property type="match status" value="1"/>
</dbReference>
<dbReference type="GO" id="GO:0000811">
    <property type="term" value="C:GINS complex"/>
    <property type="evidence" value="ECO:0007669"/>
    <property type="project" value="UniProtKB-UniRule"/>
</dbReference>
<comment type="subcellular location">
    <subcellularLocation>
        <location evidence="1 5">Nucleus</location>
    </subcellularLocation>
</comment>
<dbReference type="HOGENOM" id="CLU_079191_1_0_1"/>
<dbReference type="Proteomes" id="UP000007801">
    <property type="component" value="Unassembled WGS sequence"/>
</dbReference>
<dbReference type="GO" id="GO:1902983">
    <property type="term" value="P:DNA strand elongation involved in mitotic DNA replication"/>
    <property type="evidence" value="ECO:0007669"/>
    <property type="project" value="TreeGrafter"/>
</dbReference>
<evidence type="ECO:0000256" key="2">
    <source>
        <dbReference type="ARBA" id="ARBA00006677"/>
    </source>
</evidence>
<comment type="similarity">
    <text evidence="2 5">Belongs to the GINS1/PSF1 family.</text>
</comment>
<dbReference type="PANTHER" id="PTHR12914:SF2">
    <property type="entry name" value="DNA REPLICATION COMPLEX GINS PROTEIN PSF1"/>
    <property type="match status" value="1"/>
</dbReference>
<dbReference type="SMR" id="B3M8X8"/>
<dbReference type="InterPro" id="IPR021151">
    <property type="entry name" value="GINS_A"/>
</dbReference>
<evidence type="ECO:0000256" key="5">
    <source>
        <dbReference type="RuleBase" id="RU368085"/>
    </source>
</evidence>
<feature type="domain" description="DNA replication complex GINS protein PSF1 C-terminal" evidence="7">
    <location>
        <begin position="153"/>
        <end position="203"/>
    </location>
</feature>
<dbReference type="InterPro" id="IPR036224">
    <property type="entry name" value="GINS_bundle-like_dom_sf"/>
</dbReference>
<dbReference type="GeneID" id="6507668"/>
<dbReference type="OrthoDB" id="10252587at2759"/>
<dbReference type="FunCoup" id="B3M8X8">
    <property type="interactions" value="962"/>
</dbReference>
<dbReference type="STRING" id="7217.B3M8X8"/>
<evidence type="ECO:0000256" key="3">
    <source>
        <dbReference type="ARBA" id="ARBA00022705"/>
    </source>
</evidence>
<dbReference type="FunFam" id="1.20.58.1030:FF:000010">
    <property type="entry name" value="GD13488"/>
    <property type="match status" value="1"/>
</dbReference>
<evidence type="ECO:0000256" key="1">
    <source>
        <dbReference type="ARBA" id="ARBA00004123"/>
    </source>
</evidence>
<evidence type="ECO:0000259" key="6">
    <source>
        <dbReference type="Pfam" id="PF05916"/>
    </source>
</evidence>
<dbReference type="Gene3D" id="1.20.58.1030">
    <property type="match status" value="1"/>
</dbReference>
<dbReference type="PANTHER" id="PTHR12914">
    <property type="entry name" value="PARTNER OF SLD5"/>
    <property type="match status" value="1"/>
</dbReference>
<dbReference type="PhylomeDB" id="B3M8X8"/>
<dbReference type="InterPro" id="IPR005339">
    <property type="entry name" value="GINS_Psf1"/>
</dbReference>
<dbReference type="Pfam" id="PF24997">
    <property type="entry name" value="PSF1_C"/>
    <property type="match status" value="1"/>
</dbReference>
<sequence length="204" mass="23411">MSRSNKLFGDKAFELLKELERSSQTIPAFDDDGVRQVLEEIKAIFEENVAQASTYNTSGDRSLWPLLNFRHAALQRNKRCLLAYLYERCRRIKALRWEFGPIIPADIKQTLCEPEVQFFNSYSKSLAAYMCSAGYSQGAGQGLDLTNNLRPPKSLYIEVRCMEDYGKFELDDGEVIHLKKNSQHYLPRAQVESLVRQGILQHIA</sequence>
<dbReference type="CDD" id="cd11710">
    <property type="entry name" value="GINS_A_psf1"/>
    <property type="match status" value="1"/>
</dbReference>
<keyword evidence="4 5" id="KW-0539">Nucleus</keyword>